<accession>A0A1I6HS01</accession>
<dbReference type="Proteomes" id="UP000198531">
    <property type="component" value="Unassembled WGS sequence"/>
</dbReference>
<evidence type="ECO:0000313" key="3">
    <source>
        <dbReference type="EMBL" id="SFR57194.1"/>
    </source>
</evidence>
<evidence type="ECO:0000259" key="2">
    <source>
        <dbReference type="Pfam" id="PF24042"/>
    </source>
</evidence>
<dbReference type="InterPro" id="IPR055771">
    <property type="entry name" value="DUF7347"/>
</dbReference>
<organism evidence="3 4">
    <name type="scientific">Halogeometricum rufum</name>
    <dbReference type="NCBI Taxonomy" id="553469"/>
    <lineage>
        <taxon>Archaea</taxon>
        <taxon>Methanobacteriati</taxon>
        <taxon>Methanobacteriota</taxon>
        <taxon>Stenosarchaea group</taxon>
        <taxon>Halobacteria</taxon>
        <taxon>Halobacteriales</taxon>
        <taxon>Haloferacaceae</taxon>
        <taxon>Halogeometricum</taxon>
    </lineage>
</organism>
<dbReference type="InterPro" id="IPR036388">
    <property type="entry name" value="WH-like_DNA-bd_sf"/>
</dbReference>
<evidence type="ECO:0000259" key="1">
    <source>
        <dbReference type="Pfam" id="PF24038"/>
    </source>
</evidence>
<evidence type="ECO:0000313" key="4">
    <source>
        <dbReference type="Proteomes" id="UP000198531"/>
    </source>
</evidence>
<dbReference type="Gene3D" id="1.10.10.10">
    <property type="entry name" value="Winged helix-like DNA-binding domain superfamily/Winged helix DNA-binding domain"/>
    <property type="match status" value="1"/>
</dbReference>
<dbReference type="InterPro" id="IPR036390">
    <property type="entry name" value="WH_DNA-bd_sf"/>
</dbReference>
<dbReference type="SUPFAM" id="SSF46785">
    <property type="entry name" value="Winged helix' DNA-binding domain"/>
    <property type="match status" value="1"/>
</dbReference>
<gene>
    <name evidence="3" type="ORF">SAMN04487947_2391</name>
</gene>
<sequence>MNFDRGDDPRTLPPDEAFVALGNETRIEILRALQNADRPLAFSELRNRVGVDDPGRFNYHLGKLTGHFVRKSDDGYAPRTAGTRIIEAVLSGAVTDAPVLEPTRLDAPCPYCGADVEVSYREERLLTRCTGCPGSFAGSDTSLAPFGTIALFDLPPVGLEDRSPRDILDTAFRWTHLEYLTLAAGICPRCSGTVEHSVTVCENHEASETHLCEYCNGRFAVDATANCTTCPRYLRGIPSVFLISKTEVSRFLTDHGINPANPSWDRAPPAVMNYDEDVSKTDPFEVRLTFEIDRDELTVAADDTLSIVAVERRDATPEI</sequence>
<dbReference type="Pfam" id="PF24038">
    <property type="entry name" value="DUF7347"/>
    <property type="match status" value="1"/>
</dbReference>
<dbReference type="Pfam" id="PF24042">
    <property type="entry name" value="DUF7351"/>
    <property type="match status" value="1"/>
</dbReference>
<dbReference type="RefSeq" id="WP_089807887.1">
    <property type="nucleotide sequence ID" value="NZ_FOYT01000002.1"/>
</dbReference>
<dbReference type="OrthoDB" id="8482at2157"/>
<dbReference type="InterPro" id="IPR011991">
    <property type="entry name" value="ArsR-like_HTH"/>
</dbReference>
<dbReference type="AlphaFoldDB" id="A0A1I6HS01"/>
<feature type="domain" description="DUF7351" evidence="2">
    <location>
        <begin position="106"/>
        <end position="307"/>
    </location>
</feature>
<dbReference type="CDD" id="cd00090">
    <property type="entry name" value="HTH_ARSR"/>
    <property type="match status" value="1"/>
</dbReference>
<name>A0A1I6HS01_9EURY</name>
<dbReference type="EMBL" id="FOYT01000002">
    <property type="protein sequence ID" value="SFR57194.1"/>
    <property type="molecule type" value="Genomic_DNA"/>
</dbReference>
<reference evidence="4" key="1">
    <citation type="submission" date="2016-10" db="EMBL/GenBank/DDBJ databases">
        <authorList>
            <person name="Varghese N."/>
            <person name="Submissions S."/>
        </authorList>
    </citation>
    <scope>NUCLEOTIDE SEQUENCE [LARGE SCALE GENOMIC DNA]</scope>
    <source>
        <strain evidence="4">CGMCC 1.7736</strain>
    </source>
</reference>
<dbReference type="InterPro" id="IPR055775">
    <property type="entry name" value="DUF7351"/>
</dbReference>
<proteinExistence type="predicted"/>
<keyword evidence="4" id="KW-1185">Reference proteome</keyword>
<feature type="domain" description="DUF7347" evidence="1">
    <location>
        <begin position="14"/>
        <end position="89"/>
    </location>
</feature>
<protein>
    <submittedName>
        <fullName evidence="3">Helix-turn-helix domain-containing protein</fullName>
    </submittedName>
</protein>